<feature type="domain" description="Flagellin N-terminal" evidence="6">
    <location>
        <begin position="3"/>
        <end position="141"/>
    </location>
</feature>
<dbReference type="PANTHER" id="PTHR42792:SF1">
    <property type="entry name" value="FLAGELLAR HOOK-ASSOCIATED PROTEIN 3"/>
    <property type="match status" value="1"/>
</dbReference>
<keyword evidence="7" id="KW-0969">Cilium</keyword>
<evidence type="ECO:0000256" key="4">
    <source>
        <dbReference type="ARBA" id="ARBA00022525"/>
    </source>
</evidence>
<dbReference type="PANTHER" id="PTHR42792">
    <property type="entry name" value="FLAGELLIN"/>
    <property type="match status" value="1"/>
</dbReference>
<reference evidence="7 8" key="1">
    <citation type="submission" date="2024-08" db="EMBL/GenBank/DDBJ databases">
        <title>Draft Genome Sequence of Legionella lytica strain DSB2004, Isolated From a Fire Sprinkler System.</title>
        <authorList>
            <person name="Everhart A.D."/>
            <person name="Kidane D.T."/>
            <person name="Farone A.L."/>
            <person name="Farone M.B."/>
        </authorList>
    </citation>
    <scope>NUCLEOTIDE SEQUENCE [LARGE SCALE GENOMIC DNA]</scope>
    <source>
        <strain evidence="7 8">DSB2004</strain>
    </source>
</reference>
<dbReference type="SUPFAM" id="SSF64518">
    <property type="entry name" value="Phase 1 flagellin"/>
    <property type="match status" value="1"/>
</dbReference>
<dbReference type="RefSeq" id="WP_400186775.1">
    <property type="nucleotide sequence ID" value="NZ_JBGORX010000001.1"/>
</dbReference>
<evidence type="ECO:0000256" key="5">
    <source>
        <dbReference type="ARBA" id="ARBA00023143"/>
    </source>
</evidence>
<dbReference type="Proteomes" id="UP001615550">
    <property type="component" value="Unassembled WGS sequence"/>
</dbReference>
<evidence type="ECO:0000256" key="2">
    <source>
        <dbReference type="ARBA" id="ARBA00004613"/>
    </source>
</evidence>
<evidence type="ECO:0000259" key="6">
    <source>
        <dbReference type="Pfam" id="PF00669"/>
    </source>
</evidence>
<evidence type="ECO:0000256" key="3">
    <source>
        <dbReference type="ARBA" id="ARBA00005709"/>
    </source>
</evidence>
<dbReference type="InterPro" id="IPR001029">
    <property type="entry name" value="Flagellin_N"/>
</dbReference>
<accession>A0ABW8D8T4</accession>
<dbReference type="NCBIfam" id="TIGR02550">
    <property type="entry name" value="flagell_flgL"/>
    <property type="match status" value="1"/>
</dbReference>
<dbReference type="EMBL" id="JBGORX010000001">
    <property type="protein sequence ID" value="MFJ1267944.1"/>
    <property type="molecule type" value="Genomic_DNA"/>
</dbReference>
<protein>
    <submittedName>
        <fullName evidence="7">Flagellar hook-associated protein FlgL</fullName>
    </submittedName>
</protein>
<evidence type="ECO:0000313" key="8">
    <source>
        <dbReference type="Proteomes" id="UP001615550"/>
    </source>
</evidence>
<comment type="subcellular location">
    <subcellularLocation>
        <location evidence="1">Bacterial flagellum</location>
    </subcellularLocation>
    <subcellularLocation>
        <location evidence="2">Secreted</location>
    </subcellularLocation>
</comment>
<dbReference type="Gene3D" id="1.20.1330.10">
    <property type="entry name" value="f41 fragment of flagellin, N-terminal domain"/>
    <property type="match status" value="2"/>
</dbReference>
<keyword evidence="8" id="KW-1185">Reference proteome</keyword>
<dbReference type="Pfam" id="PF00669">
    <property type="entry name" value="Flagellin_N"/>
    <property type="match status" value="1"/>
</dbReference>
<organism evidence="7 8">
    <name type="scientific">Legionella lytica</name>
    <dbReference type="NCBI Taxonomy" id="96232"/>
    <lineage>
        <taxon>Bacteria</taxon>
        <taxon>Pseudomonadati</taxon>
        <taxon>Pseudomonadota</taxon>
        <taxon>Gammaproteobacteria</taxon>
        <taxon>Legionellales</taxon>
        <taxon>Legionellaceae</taxon>
        <taxon>Legionella</taxon>
    </lineage>
</organism>
<keyword evidence="5" id="KW-0975">Bacterial flagellum</keyword>
<dbReference type="InterPro" id="IPR001492">
    <property type="entry name" value="Flagellin"/>
</dbReference>
<comment type="similarity">
    <text evidence="3">Belongs to the bacterial flagellin family.</text>
</comment>
<keyword evidence="7" id="KW-0966">Cell projection</keyword>
<dbReference type="InterPro" id="IPR013384">
    <property type="entry name" value="Flagell_FlgL"/>
</dbReference>
<name>A0ABW8D8T4_9GAMM</name>
<comment type="caution">
    <text evidence="7">The sequence shown here is derived from an EMBL/GenBank/DDBJ whole genome shotgun (WGS) entry which is preliminary data.</text>
</comment>
<evidence type="ECO:0000313" key="7">
    <source>
        <dbReference type="EMBL" id="MFJ1267944.1"/>
    </source>
</evidence>
<evidence type="ECO:0000256" key="1">
    <source>
        <dbReference type="ARBA" id="ARBA00004365"/>
    </source>
</evidence>
<proteinExistence type="inferred from homology"/>
<gene>
    <name evidence="7" type="primary">flgL</name>
    <name evidence="7" type="ORF">ACD661_05145</name>
</gene>
<keyword evidence="7" id="KW-0282">Flagellum</keyword>
<sequence length="411" mass="43929">MRISTNQVYQTGLSSLLTQQMRVTKLQEMLATGVKVQYASDDPISYAQIQWLNQRVSTTELLQTNCVNAQNALGLEESLLTNSVSSLQRLRDIQVLVGNGTLSDIQRKAYAVEVNDILTQLQAFGNTKDNNGNYLFAGGQTSTEPFSLNAAGEYVYNGDSTTRYQVISGSLQIAINDPGNGIFMNIPSGNGSFTVSQTATPNTGTASTSTGSVTNESAYIPDNYTINFVSNSAGELVVMVSGAASGNVIPPSGSPDDAPLYQEGMSVSFNGMTVEVNGVPNPGDAFAINPATNTSIFATIQTMVNNLSLPYSTATEKAAAVTVNNQILSQIDSALTNFTNMLASVGSRMNQVSSSSDSNQDLIDMSKEILKTLTDINPVDVATEFNQELVNLQAAQESFVRLQNLSLFNYI</sequence>
<keyword evidence="4" id="KW-0964">Secreted</keyword>